<proteinExistence type="predicted"/>
<organism evidence="2 3">
    <name type="scientific">Cannabis sativa</name>
    <name type="common">Hemp</name>
    <name type="synonym">Marijuana</name>
    <dbReference type="NCBI Taxonomy" id="3483"/>
    <lineage>
        <taxon>Eukaryota</taxon>
        <taxon>Viridiplantae</taxon>
        <taxon>Streptophyta</taxon>
        <taxon>Embryophyta</taxon>
        <taxon>Tracheophyta</taxon>
        <taxon>Spermatophyta</taxon>
        <taxon>Magnoliopsida</taxon>
        <taxon>eudicotyledons</taxon>
        <taxon>Gunneridae</taxon>
        <taxon>Pentapetalae</taxon>
        <taxon>rosids</taxon>
        <taxon>fabids</taxon>
        <taxon>Rosales</taxon>
        <taxon>Cannabaceae</taxon>
        <taxon>Cannabis</taxon>
    </lineage>
</organism>
<dbReference type="AlphaFoldDB" id="A0A803QSG9"/>
<reference evidence="2" key="1">
    <citation type="submission" date="2021-03" db="UniProtKB">
        <authorList>
            <consortium name="EnsemblPlants"/>
        </authorList>
    </citation>
    <scope>IDENTIFICATION</scope>
</reference>
<keyword evidence="3" id="KW-1185">Reference proteome</keyword>
<accession>A0A803QSG9</accession>
<feature type="compositionally biased region" description="Basic and acidic residues" evidence="1">
    <location>
        <begin position="1"/>
        <end position="11"/>
    </location>
</feature>
<evidence type="ECO:0000256" key="1">
    <source>
        <dbReference type="SAM" id="MobiDB-lite"/>
    </source>
</evidence>
<dbReference type="EnsemblPlants" id="evm.model.ctgX49.2">
    <property type="protein sequence ID" value="cds.evm.model.ctgX49.2"/>
    <property type="gene ID" value="evm.TU.ctgX49.2"/>
</dbReference>
<protein>
    <submittedName>
        <fullName evidence="2">Uncharacterized protein</fullName>
    </submittedName>
</protein>
<evidence type="ECO:0000313" key="2">
    <source>
        <dbReference type="EnsemblPlants" id="cds.evm.model.ctgX49.2"/>
    </source>
</evidence>
<dbReference type="Proteomes" id="UP000596661">
    <property type="component" value="Unassembled WGS sequence"/>
</dbReference>
<feature type="region of interest" description="Disordered" evidence="1">
    <location>
        <begin position="1"/>
        <end position="64"/>
    </location>
</feature>
<name>A0A803QSG9_CANSA</name>
<evidence type="ECO:0000313" key="3">
    <source>
        <dbReference type="Proteomes" id="UP000596661"/>
    </source>
</evidence>
<dbReference type="Gramene" id="evm.model.ctgX49.2">
    <property type="protein sequence ID" value="cds.evm.model.ctgX49.2"/>
    <property type="gene ID" value="evm.TU.ctgX49.2"/>
</dbReference>
<sequence>MRASLMHDSKSSKTPKLVGDSYPPRDRFKGGGSGSTAMDRKRKASTANPVAQVNKRFRGNRGRGVSRGCFGDPILLF</sequence>